<reference evidence="1 2" key="1">
    <citation type="submission" date="2019-09" db="EMBL/GenBank/DDBJ databases">
        <title>Salinarimonas rosea gen. nov., sp. nov., a new member of the a-2 subgroup of the Proteobacteria.</title>
        <authorList>
            <person name="Liu J."/>
        </authorList>
    </citation>
    <scope>NUCLEOTIDE SEQUENCE [LARGE SCALE GENOMIC DNA]</scope>
    <source>
        <strain evidence="1 2">BN140002</strain>
    </source>
</reference>
<dbReference type="EMBL" id="VUOA01000006">
    <property type="protein sequence ID" value="KAA2242345.1"/>
    <property type="molecule type" value="Genomic_DNA"/>
</dbReference>
<accession>A0A5B2VTI4</accession>
<dbReference type="RefSeq" id="WP_149815616.1">
    <property type="nucleotide sequence ID" value="NZ_VUOA01000006.1"/>
</dbReference>
<dbReference type="AlphaFoldDB" id="A0A5B2VTI4"/>
<proteinExistence type="predicted"/>
<reference evidence="1 2" key="2">
    <citation type="submission" date="2019-09" db="EMBL/GenBank/DDBJ databases">
        <authorList>
            <person name="Jin C."/>
        </authorList>
    </citation>
    <scope>NUCLEOTIDE SEQUENCE [LARGE SCALE GENOMIC DNA]</scope>
    <source>
        <strain evidence="1 2">BN140002</strain>
    </source>
</reference>
<evidence type="ECO:0000313" key="1">
    <source>
        <dbReference type="EMBL" id="KAA2242345.1"/>
    </source>
</evidence>
<comment type="caution">
    <text evidence="1">The sequence shown here is derived from an EMBL/GenBank/DDBJ whole genome shotgun (WGS) entry which is preliminary data.</text>
</comment>
<protein>
    <submittedName>
        <fullName evidence="1">Uncharacterized protein</fullName>
    </submittedName>
</protein>
<gene>
    <name evidence="1" type="ORF">F0L46_03420</name>
</gene>
<evidence type="ECO:0000313" key="2">
    <source>
        <dbReference type="Proteomes" id="UP000323142"/>
    </source>
</evidence>
<sequence length="71" mass="7972">MPEIMRPKSPADLWVDRLESLLDGAEVALEQHLADPERSEGDEATLRGTIRLLRLDLAQAHERPETTRLAA</sequence>
<name>A0A5B2VTI4_9HYPH</name>
<keyword evidence="2" id="KW-1185">Reference proteome</keyword>
<organism evidence="1 2">
    <name type="scientific">Salinarimonas soli</name>
    <dbReference type="NCBI Taxonomy" id="1638099"/>
    <lineage>
        <taxon>Bacteria</taxon>
        <taxon>Pseudomonadati</taxon>
        <taxon>Pseudomonadota</taxon>
        <taxon>Alphaproteobacteria</taxon>
        <taxon>Hyphomicrobiales</taxon>
        <taxon>Salinarimonadaceae</taxon>
        <taxon>Salinarimonas</taxon>
    </lineage>
</organism>
<dbReference type="Proteomes" id="UP000323142">
    <property type="component" value="Unassembled WGS sequence"/>
</dbReference>